<dbReference type="HOGENOM" id="CLU_1337983_0_0_1"/>
<proteinExistence type="predicted"/>
<gene>
    <name evidence="1" type="ORF">M404DRAFT_28989</name>
</gene>
<dbReference type="AlphaFoldDB" id="A0A0C3P0W8"/>
<reference evidence="2" key="2">
    <citation type="submission" date="2015-01" db="EMBL/GenBank/DDBJ databases">
        <title>Evolutionary Origins and Diversification of the Mycorrhizal Mutualists.</title>
        <authorList>
            <consortium name="DOE Joint Genome Institute"/>
            <consortium name="Mycorrhizal Genomics Consortium"/>
            <person name="Kohler A."/>
            <person name="Kuo A."/>
            <person name="Nagy L.G."/>
            <person name="Floudas D."/>
            <person name="Copeland A."/>
            <person name="Barry K.W."/>
            <person name="Cichocki N."/>
            <person name="Veneault-Fourrey C."/>
            <person name="LaButti K."/>
            <person name="Lindquist E.A."/>
            <person name="Lipzen A."/>
            <person name="Lundell T."/>
            <person name="Morin E."/>
            <person name="Murat C."/>
            <person name="Riley R."/>
            <person name="Ohm R."/>
            <person name="Sun H."/>
            <person name="Tunlid A."/>
            <person name="Henrissat B."/>
            <person name="Grigoriev I.V."/>
            <person name="Hibbett D.S."/>
            <person name="Martin F."/>
        </authorList>
    </citation>
    <scope>NUCLEOTIDE SEQUENCE [LARGE SCALE GENOMIC DNA]</scope>
    <source>
        <strain evidence="2">Marx 270</strain>
    </source>
</reference>
<dbReference type="OrthoDB" id="10669011at2759"/>
<name>A0A0C3P0W8_PISTI</name>
<organism evidence="1 2">
    <name type="scientific">Pisolithus tinctorius Marx 270</name>
    <dbReference type="NCBI Taxonomy" id="870435"/>
    <lineage>
        <taxon>Eukaryota</taxon>
        <taxon>Fungi</taxon>
        <taxon>Dikarya</taxon>
        <taxon>Basidiomycota</taxon>
        <taxon>Agaricomycotina</taxon>
        <taxon>Agaricomycetes</taxon>
        <taxon>Agaricomycetidae</taxon>
        <taxon>Boletales</taxon>
        <taxon>Sclerodermatineae</taxon>
        <taxon>Pisolithaceae</taxon>
        <taxon>Pisolithus</taxon>
    </lineage>
</organism>
<accession>A0A0C3P0W8</accession>
<protein>
    <submittedName>
        <fullName evidence="1">Uncharacterized protein</fullName>
    </submittedName>
</protein>
<dbReference type="InParanoid" id="A0A0C3P0W8"/>
<evidence type="ECO:0000313" key="1">
    <source>
        <dbReference type="EMBL" id="KIO00994.1"/>
    </source>
</evidence>
<evidence type="ECO:0000313" key="2">
    <source>
        <dbReference type="Proteomes" id="UP000054217"/>
    </source>
</evidence>
<dbReference type="Proteomes" id="UP000054217">
    <property type="component" value="Unassembled WGS sequence"/>
</dbReference>
<keyword evidence="2" id="KW-1185">Reference proteome</keyword>
<sequence>MASGTFSGSMMIGVMKDTELLESWVIISIIIISMKHKLRSSERCVYSLRQQDKLPTVPVGSAPSERKEWDGLCNPTNFVVGLQLGCKLKDSLRFVQQTSKTYRTQNTSASACGNNVYTFMFEDDDRHPTAELKRVQIVEEDTADGCIHVDKIKVPNEIAERLRVDHGRQHLDRKFRQGGGRSELVIVCCRSAEHCVFSFLNDGRL</sequence>
<reference evidence="1 2" key="1">
    <citation type="submission" date="2014-04" db="EMBL/GenBank/DDBJ databases">
        <authorList>
            <consortium name="DOE Joint Genome Institute"/>
            <person name="Kuo A."/>
            <person name="Kohler A."/>
            <person name="Costa M.D."/>
            <person name="Nagy L.G."/>
            <person name="Floudas D."/>
            <person name="Copeland A."/>
            <person name="Barry K.W."/>
            <person name="Cichocki N."/>
            <person name="Veneault-Fourrey C."/>
            <person name="LaButti K."/>
            <person name="Lindquist E.A."/>
            <person name="Lipzen A."/>
            <person name="Lundell T."/>
            <person name="Morin E."/>
            <person name="Murat C."/>
            <person name="Sun H."/>
            <person name="Tunlid A."/>
            <person name="Henrissat B."/>
            <person name="Grigoriev I.V."/>
            <person name="Hibbett D.S."/>
            <person name="Martin F."/>
            <person name="Nordberg H.P."/>
            <person name="Cantor M.N."/>
            <person name="Hua S.X."/>
        </authorList>
    </citation>
    <scope>NUCLEOTIDE SEQUENCE [LARGE SCALE GENOMIC DNA]</scope>
    <source>
        <strain evidence="1 2">Marx 270</strain>
    </source>
</reference>
<dbReference type="EMBL" id="KN831991">
    <property type="protein sequence ID" value="KIO00994.1"/>
    <property type="molecule type" value="Genomic_DNA"/>
</dbReference>